<dbReference type="GO" id="GO:0015562">
    <property type="term" value="F:efflux transmembrane transporter activity"/>
    <property type="evidence" value="ECO:0007669"/>
    <property type="project" value="TreeGrafter"/>
</dbReference>
<evidence type="ECO:0000256" key="4">
    <source>
        <dbReference type="ARBA" id="ARBA00022475"/>
    </source>
</evidence>
<dbReference type="FunFam" id="2.40.420.20:FF:000001">
    <property type="entry name" value="Efflux RND transporter periplasmic adaptor subunit"/>
    <property type="match status" value="1"/>
</dbReference>
<dbReference type="PANTHER" id="PTHR30469:SF12">
    <property type="entry name" value="MULTIDRUG RESISTANCE PROTEIN MDTA"/>
    <property type="match status" value="1"/>
</dbReference>
<dbReference type="InterPro" id="IPR058626">
    <property type="entry name" value="MdtA-like_b-barrel"/>
</dbReference>
<keyword evidence="5" id="KW-0997">Cell inner membrane</keyword>
<dbReference type="PATRIC" id="fig|1838286.3.peg.2630"/>
<dbReference type="Pfam" id="PF25917">
    <property type="entry name" value="BSH_RND"/>
    <property type="match status" value="1"/>
</dbReference>
<gene>
    <name evidence="12" type="primary">mdtA_3</name>
    <name evidence="12" type="ORF">Verru16b_02615</name>
</gene>
<dbReference type="Pfam" id="PF25944">
    <property type="entry name" value="Beta-barrel_RND"/>
    <property type="match status" value="1"/>
</dbReference>
<evidence type="ECO:0000313" key="12">
    <source>
        <dbReference type="EMBL" id="AOS45534.1"/>
    </source>
</evidence>
<evidence type="ECO:0000256" key="3">
    <source>
        <dbReference type="ARBA" id="ARBA00022448"/>
    </source>
</evidence>
<protein>
    <submittedName>
        <fullName evidence="12">Multidrug resistance protein MdtA</fullName>
    </submittedName>
</protein>
<evidence type="ECO:0000313" key="13">
    <source>
        <dbReference type="Proteomes" id="UP000095228"/>
    </source>
</evidence>
<dbReference type="InterPro" id="IPR058624">
    <property type="entry name" value="MdtA-like_HH"/>
</dbReference>
<evidence type="ECO:0000256" key="6">
    <source>
        <dbReference type="ARBA" id="ARBA00023136"/>
    </source>
</evidence>
<dbReference type="NCBIfam" id="NF008589">
    <property type="entry name" value="PRK11556.1"/>
    <property type="match status" value="1"/>
</dbReference>
<keyword evidence="3" id="KW-0813">Transport</keyword>
<dbReference type="RefSeq" id="WP_237023413.1">
    <property type="nucleotide sequence ID" value="NZ_CP016094.1"/>
</dbReference>
<sequence length="418" mass="46015">MKRSQRFLRLALNLMSALTAPSRKRWFIYALVALLFVAGAWYFSLKKKPEGNRWGPNPAWAGTGKSPAMPVRVVKAERRDLAVHLKAIGSVTPLNTVTVQSRVDGELMRLHFAEGQWVEKGQLLAEIDPETYRIRLAQAEGQLRQNQAQVQTARADLERFQLLYEKQLVTSQQMEAQQALVREREGALASDQAAADNARLQLAYTRIEAPIAGRLGLRRVDQGNLIRANTTTGLVTITQTRPIAVMSTVPEVDLPKVLEPLRAGEQLAVEAWDRGEQKLLARGTLTNVDNQIDLATGTLKIKAEFPNEDESLFPNQFVNIRLKVRTLTDAVVIPSAAVQFGSRGTYVFVINEKNQATVRDIVLGAAEGLEQAVTSGLAPGDAVVLEGIDRLREGRDVVVVTDTPAANPAPAPVVRKKK</sequence>
<dbReference type="PANTHER" id="PTHR30469">
    <property type="entry name" value="MULTIDRUG RESISTANCE PROTEIN MDTA"/>
    <property type="match status" value="1"/>
</dbReference>
<evidence type="ECO:0000256" key="2">
    <source>
        <dbReference type="ARBA" id="ARBA00009477"/>
    </source>
</evidence>
<keyword evidence="13" id="KW-1185">Reference proteome</keyword>
<keyword evidence="6 7" id="KW-0472">Membrane</keyword>
<dbReference type="STRING" id="1838286.Verru16b_02615"/>
<reference evidence="12 13" key="1">
    <citation type="submission" date="2016-06" db="EMBL/GenBank/DDBJ databases">
        <title>Three novel species with peptidoglycan cell walls form the new genus Lacunisphaera gen. nov. in the family Opitutaceae of the verrucomicrobial subdivision 4.</title>
        <authorList>
            <person name="Rast P."/>
            <person name="Gloeckner I."/>
            <person name="Jogler M."/>
            <person name="Boedeker C."/>
            <person name="Jeske O."/>
            <person name="Wiegand S."/>
            <person name="Reinhardt R."/>
            <person name="Schumann P."/>
            <person name="Rohde M."/>
            <person name="Spring S."/>
            <person name="Gloeckner F.O."/>
            <person name="Jogler C."/>
        </authorList>
    </citation>
    <scope>NUCLEOTIDE SEQUENCE [LARGE SCALE GENOMIC DNA]</scope>
    <source>
        <strain evidence="12 13">IG16b</strain>
    </source>
</reference>
<evidence type="ECO:0000259" key="11">
    <source>
        <dbReference type="Pfam" id="PF25967"/>
    </source>
</evidence>
<dbReference type="InterPro" id="IPR058625">
    <property type="entry name" value="MdtA-like_BSH"/>
</dbReference>
<dbReference type="Gene3D" id="2.40.50.100">
    <property type="match status" value="1"/>
</dbReference>
<evidence type="ECO:0000259" key="9">
    <source>
        <dbReference type="Pfam" id="PF25917"/>
    </source>
</evidence>
<feature type="domain" description="Multidrug resistance protein MdtA-like beta-barrel" evidence="10">
    <location>
        <begin position="242"/>
        <end position="325"/>
    </location>
</feature>
<dbReference type="InterPro" id="IPR058627">
    <property type="entry name" value="MdtA-like_C"/>
</dbReference>
<name>A0A1D8AXB2_9BACT</name>
<proteinExistence type="inferred from homology"/>
<feature type="domain" description="Multidrug resistance protein MdtA-like alpha-helical hairpin" evidence="8">
    <location>
        <begin position="136"/>
        <end position="205"/>
    </location>
</feature>
<dbReference type="GO" id="GO:1990281">
    <property type="term" value="C:efflux pump complex"/>
    <property type="evidence" value="ECO:0007669"/>
    <property type="project" value="TreeGrafter"/>
</dbReference>
<dbReference type="Gene3D" id="2.40.30.170">
    <property type="match status" value="1"/>
</dbReference>
<dbReference type="GO" id="GO:0030313">
    <property type="term" value="C:cell envelope"/>
    <property type="evidence" value="ECO:0007669"/>
    <property type="project" value="UniProtKB-SubCell"/>
</dbReference>
<accession>A0A1D8AXB2</accession>
<keyword evidence="7" id="KW-0812">Transmembrane</keyword>
<evidence type="ECO:0000259" key="8">
    <source>
        <dbReference type="Pfam" id="PF25876"/>
    </source>
</evidence>
<dbReference type="Proteomes" id="UP000095228">
    <property type="component" value="Chromosome"/>
</dbReference>
<comment type="subcellular location">
    <subcellularLocation>
        <location evidence="1">Cell membrane</location>
    </subcellularLocation>
</comment>
<keyword evidence="4" id="KW-1003">Cell membrane</keyword>
<dbReference type="Pfam" id="PF25876">
    <property type="entry name" value="HH_MFP_RND"/>
    <property type="match status" value="1"/>
</dbReference>
<dbReference type="SUPFAM" id="SSF111369">
    <property type="entry name" value="HlyD-like secretion proteins"/>
    <property type="match status" value="1"/>
</dbReference>
<dbReference type="Pfam" id="PF25967">
    <property type="entry name" value="RND-MFP_C"/>
    <property type="match status" value="1"/>
</dbReference>
<keyword evidence="7" id="KW-1133">Transmembrane helix</keyword>
<evidence type="ECO:0000256" key="5">
    <source>
        <dbReference type="ARBA" id="ARBA00022519"/>
    </source>
</evidence>
<feature type="transmembrane region" description="Helical" evidence="7">
    <location>
        <begin position="26"/>
        <end position="43"/>
    </location>
</feature>
<feature type="domain" description="Multidrug resistance protein MdtA-like barrel-sandwich hybrid" evidence="9">
    <location>
        <begin position="95"/>
        <end position="238"/>
    </location>
</feature>
<evidence type="ECO:0000259" key="10">
    <source>
        <dbReference type="Pfam" id="PF25944"/>
    </source>
</evidence>
<dbReference type="InterPro" id="IPR006143">
    <property type="entry name" value="RND_pump_MFP"/>
</dbReference>
<organism evidence="12 13">
    <name type="scientific">Lacunisphaera limnophila</name>
    <dbReference type="NCBI Taxonomy" id="1838286"/>
    <lineage>
        <taxon>Bacteria</taxon>
        <taxon>Pseudomonadati</taxon>
        <taxon>Verrucomicrobiota</taxon>
        <taxon>Opitutia</taxon>
        <taxon>Opitutales</taxon>
        <taxon>Opitutaceae</taxon>
        <taxon>Lacunisphaera</taxon>
    </lineage>
</organism>
<comment type="similarity">
    <text evidence="2">Belongs to the membrane fusion protein (MFP) (TC 8.A.1) family.</text>
</comment>
<evidence type="ECO:0000256" key="7">
    <source>
        <dbReference type="SAM" id="Phobius"/>
    </source>
</evidence>
<feature type="domain" description="Multidrug resistance protein MdtA-like C-terminal permuted SH3" evidence="11">
    <location>
        <begin position="329"/>
        <end position="390"/>
    </location>
</feature>
<dbReference type="AlphaFoldDB" id="A0A1D8AXB2"/>
<dbReference type="NCBIfam" id="TIGR01730">
    <property type="entry name" value="RND_mfp"/>
    <property type="match status" value="1"/>
</dbReference>
<evidence type="ECO:0000256" key="1">
    <source>
        <dbReference type="ARBA" id="ARBA00004236"/>
    </source>
</evidence>
<dbReference type="EMBL" id="CP016094">
    <property type="protein sequence ID" value="AOS45534.1"/>
    <property type="molecule type" value="Genomic_DNA"/>
</dbReference>
<dbReference type="KEGG" id="obg:Verru16b_02615"/>
<dbReference type="Gene3D" id="2.40.420.20">
    <property type="match status" value="1"/>
</dbReference>
<dbReference type="Gene3D" id="1.10.287.470">
    <property type="entry name" value="Helix hairpin bin"/>
    <property type="match status" value="1"/>
</dbReference>